<dbReference type="GO" id="GO:0010112">
    <property type="term" value="P:regulation of systemic acquired resistance"/>
    <property type="evidence" value="ECO:0007669"/>
    <property type="project" value="InterPro"/>
</dbReference>
<proteinExistence type="predicted"/>
<dbReference type="PANTHER" id="PTHR35735:SF8">
    <property type="entry name" value="PROTEIN NIM1-INTERACTING 2"/>
    <property type="match status" value="1"/>
</dbReference>
<evidence type="ECO:0000256" key="1">
    <source>
        <dbReference type="SAM" id="MobiDB-lite"/>
    </source>
</evidence>
<comment type="caution">
    <text evidence="2">The sequence shown here is derived from an EMBL/GenBank/DDBJ whole genome shotgun (WGS) entry which is preliminary data.</text>
</comment>
<feature type="compositionally biased region" description="Basic residues" evidence="1">
    <location>
        <begin position="1"/>
        <end position="11"/>
    </location>
</feature>
<protein>
    <submittedName>
        <fullName evidence="2">Uncharacterized protein</fullName>
    </submittedName>
</protein>
<dbReference type="EMBL" id="CACTIH010001982">
    <property type="protein sequence ID" value="CAA2970696.1"/>
    <property type="molecule type" value="Genomic_DNA"/>
</dbReference>
<dbReference type="PANTHER" id="PTHR35735">
    <property type="entry name" value="PROTEIN NIM1-INTERACTING 2"/>
    <property type="match status" value="1"/>
</dbReference>
<dbReference type="AlphaFoldDB" id="A0A8S0QNB3"/>
<feature type="region of interest" description="Disordered" evidence="1">
    <location>
        <begin position="63"/>
        <end position="85"/>
    </location>
</feature>
<accession>A0A8S0QNB3</accession>
<name>A0A8S0QNB3_OLEEU</name>
<reference evidence="2 3" key="1">
    <citation type="submission" date="2019-12" db="EMBL/GenBank/DDBJ databases">
        <authorList>
            <person name="Alioto T."/>
            <person name="Alioto T."/>
            <person name="Gomez Garrido J."/>
        </authorList>
    </citation>
    <scope>NUCLEOTIDE SEQUENCE [LARGE SCALE GENOMIC DNA]</scope>
</reference>
<feature type="region of interest" description="Disordered" evidence="1">
    <location>
        <begin position="1"/>
        <end position="40"/>
    </location>
</feature>
<dbReference type="Proteomes" id="UP000594638">
    <property type="component" value="Unassembled WGS sequence"/>
</dbReference>
<gene>
    <name evidence="2" type="ORF">OLEA9_A024780</name>
</gene>
<organism evidence="2 3">
    <name type="scientific">Olea europaea subsp. europaea</name>
    <dbReference type="NCBI Taxonomy" id="158383"/>
    <lineage>
        <taxon>Eukaryota</taxon>
        <taxon>Viridiplantae</taxon>
        <taxon>Streptophyta</taxon>
        <taxon>Embryophyta</taxon>
        <taxon>Tracheophyta</taxon>
        <taxon>Spermatophyta</taxon>
        <taxon>Magnoliopsida</taxon>
        <taxon>eudicotyledons</taxon>
        <taxon>Gunneridae</taxon>
        <taxon>Pentapetalae</taxon>
        <taxon>asterids</taxon>
        <taxon>lamiids</taxon>
        <taxon>Lamiales</taxon>
        <taxon>Oleaceae</taxon>
        <taxon>Oleeae</taxon>
        <taxon>Olea</taxon>
    </lineage>
</organism>
<evidence type="ECO:0000313" key="2">
    <source>
        <dbReference type="EMBL" id="CAA2970696.1"/>
    </source>
</evidence>
<feature type="compositionally biased region" description="Basic and acidic residues" evidence="1">
    <location>
        <begin position="12"/>
        <end position="24"/>
    </location>
</feature>
<keyword evidence="3" id="KW-1185">Reference proteome</keyword>
<dbReference type="InterPro" id="IPR034577">
    <property type="entry name" value="NIMIN-2"/>
</dbReference>
<sequence length="113" mass="12819">MEKDTKRKRKRAENNRRVKEKGAVEEEEREVAVPPPPPTEAEVDEFFAILKRIHVAIRYFENTSARNNSSHSSGQDQKLTASEEEVYGVKVGEKKVENGGLDLNTIPEPETNI</sequence>
<dbReference type="OrthoDB" id="1098796at2759"/>
<feature type="compositionally biased region" description="Polar residues" evidence="1">
    <location>
        <begin position="63"/>
        <end position="80"/>
    </location>
</feature>
<evidence type="ECO:0000313" key="3">
    <source>
        <dbReference type="Proteomes" id="UP000594638"/>
    </source>
</evidence>
<dbReference type="Gramene" id="OE9A024780T1">
    <property type="protein sequence ID" value="OE9A024780C1"/>
    <property type="gene ID" value="OE9A024780"/>
</dbReference>